<keyword evidence="2" id="KW-1185">Reference proteome</keyword>
<evidence type="ECO:0000313" key="1">
    <source>
        <dbReference type="EMBL" id="KAG5566804.1"/>
    </source>
</evidence>
<evidence type="ECO:0000313" key="2">
    <source>
        <dbReference type="Proteomes" id="UP000823749"/>
    </source>
</evidence>
<reference evidence="1" key="1">
    <citation type="submission" date="2020-08" db="EMBL/GenBank/DDBJ databases">
        <title>Plant Genome Project.</title>
        <authorList>
            <person name="Zhang R.-G."/>
        </authorList>
    </citation>
    <scope>NUCLEOTIDE SEQUENCE</scope>
    <source>
        <strain evidence="1">WSP0</strain>
        <tissue evidence="1">Leaf</tissue>
    </source>
</reference>
<dbReference type="AlphaFoldDB" id="A0AAV6LQZ7"/>
<dbReference type="Proteomes" id="UP000823749">
    <property type="component" value="Chromosome 1"/>
</dbReference>
<dbReference type="EMBL" id="JACTNZ010000001">
    <property type="protein sequence ID" value="KAG5566804.1"/>
    <property type="molecule type" value="Genomic_DNA"/>
</dbReference>
<name>A0AAV6LQZ7_9ERIC</name>
<gene>
    <name evidence="1" type="ORF">RHGRI_002372</name>
</gene>
<sequence>MWKKLLLFPNIQITSGPQVLELEPSVTFFDVSLEPSYYLKKETLEETFTLRCNVENREAYFGRRWQSCLVESERRLVGIPTFCRIVTESRPFHERRFVCSVEIKIAKLQELNYIKFERRTL</sequence>
<comment type="caution">
    <text evidence="1">The sequence shown here is derived from an EMBL/GenBank/DDBJ whole genome shotgun (WGS) entry which is preliminary data.</text>
</comment>
<proteinExistence type="predicted"/>
<organism evidence="1 2">
    <name type="scientific">Rhododendron griersonianum</name>
    <dbReference type="NCBI Taxonomy" id="479676"/>
    <lineage>
        <taxon>Eukaryota</taxon>
        <taxon>Viridiplantae</taxon>
        <taxon>Streptophyta</taxon>
        <taxon>Embryophyta</taxon>
        <taxon>Tracheophyta</taxon>
        <taxon>Spermatophyta</taxon>
        <taxon>Magnoliopsida</taxon>
        <taxon>eudicotyledons</taxon>
        <taxon>Gunneridae</taxon>
        <taxon>Pentapetalae</taxon>
        <taxon>asterids</taxon>
        <taxon>Ericales</taxon>
        <taxon>Ericaceae</taxon>
        <taxon>Ericoideae</taxon>
        <taxon>Rhodoreae</taxon>
        <taxon>Rhododendron</taxon>
    </lineage>
</organism>
<protein>
    <submittedName>
        <fullName evidence="1">Uncharacterized protein</fullName>
    </submittedName>
</protein>
<accession>A0AAV6LQZ7</accession>